<accession>A0A3B4GLQ0</accession>
<evidence type="ECO:0000256" key="1">
    <source>
        <dbReference type="ARBA" id="ARBA00004138"/>
    </source>
</evidence>
<evidence type="ECO:0000313" key="8">
    <source>
        <dbReference type="Ensembl" id="ENSPNYP00000022433.1"/>
    </source>
</evidence>
<organism evidence="8">
    <name type="scientific">Pundamilia nyererei</name>
    <dbReference type="NCBI Taxonomy" id="303518"/>
    <lineage>
        <taxon>Eukaryota</taxon>
        <taxon>Metazoa</taxon>
        <taxon>Chordata</taxon>
        <taxon>Craniata</taxon>
        <taxon>Vertebrata</taxon>
        <taxon>Euteleostomi</taxon>
        <taxon>Actinopterygii</taxon>
        <taxon>Neopterygii</taxon>
        <taxon>Teleostei</taxon>
        <taxon>Neoteleostei</taxon>
        <taxon>Acanthomorphata</taxon>
        <taxon>Ovalentaria</taxon>
        <taxon>Cichlomorphae</taxon>
        <taxon>Cichliformes</taxon>
        <taxon>Cichlidae</taxon>
        <taxon>African cichlids</taxon>
        <taxon>Pseudocrenilabrinae</taxon>
        <taxon>Haplochromini</taxon>
        <taxon>Pundamilia</taxon>
    </lineage>
</organism>
<dbReference type="InterPro" id="IPR011990">
    <property type="entry name" value="TPR-like_helical_dom_sf"/>
</dbReference>
<dbReference type="GO" id="GO:0039023">
    <property type="term" value="P:pronephric duct morphogenesis"/>
    <property type="evidence" value="ECO:0007669"/>
    <property type="project" value="Ensembl"/>
</dbReference>
<evidence type="ECO:0000256" key="4">
    <source>
        <dbReference type="ARBA" id="ARBA00022737"/>
    </source>
</evidence>
<comment type="similarity">
    <text evidence="2">Belongs to the IFT56 family.</text>
</comment>
<reference evidence="8" key="1">
    <citation type="submission" date="2023-09" db="UniProtKB">
        <authorList>
            <consortium name="Ensembl"/>
        </authorList>
    </citation>
    <scope>IDENTIFICATION</scope>
</reference>
<dbReference type="FunFam" id="1.25.40.10:FF:001530">
    <property type="entry name" value="Predicted protein"/>
    <property type="match status" value="1"/>
</dbReference>
<dbReference type="PANTHER" id="PTHR14781">
    <property type="entry name" value="INTRAFLAGELLAR TRANSPORT PROTEIN 56"/>
    <property type="match status" value="1"/>
</dbReference>
<evidence type="ECO:0000256" key="5">
    <source>
        <dbReference type="ARBA" id="ARBA00022803"/>
    </source>
</evidence>
<name>A0A3B4GLQ0_9CICH</name>
<dbReference type="GO" id="GO:0120170">
    <property type="term" value="F:intraciliary transport particle B binding"/>
    <property type="evidence" value="ECO:0007669"/>
    <property type="project" value="TreeGrafter"/>
</dbReference>
<evidence type="ECO:0000256" key="3">
    <source>
        <dbReference type="ARBA" id="ARBA00019387"/>
    </source>
</evidence>
<dbReference type="STRING" id="303518.ENSPNYP00000022433"/>
<dbReference type="GO" id="GO:0035720">
    <property type="term" value="P:intraciliary anterograde transport"/>
    <property type="evidence" value="ECO:0007669"/>
    <property type="project" value="TreeGrafter"/>
</dbReference>
<sequence>IIGEKNKRNKSKLPRLEEYLQQRDYLGALTLLEFQKNIGEREEDADLSIGYCAFHLGDYKKAMEEYKSMTNKPECPAEVWVYLACALFFLGLYKEAEEAASKAPMSPLQNRLLFHLAHKFNDEKRLMSFHQNLEDVTEDQLSLASIHYMRSHYQEAIDIYKRLLLQNRDFLALKVYVALCYYKLDYYDVSQEVLAVYLQSIPDSTIALNLKACNHYRLYNGKAAEVPSCMSWSILWWFFIFIVVNVTEAYNLIQDLVPTTPQEYILKGVVNAALGQKIGSRDHLKIAQQFFQLVGGSASECDTIPGRQCMASCFFLLKQFEDVLIYLNSVKGYFYNDDTFNFNYAQAKAAIGNYREAEEVFLLIQSEKIKNDYVYLSWLARCYIMNQKGQLAWELYLKMGTSSDSFHLLQLIANDCYKMGQFYYAAKAFDALEKLDPASNYWEGKRGACVGVFQLILANKEPKETLKEVLTLLRNSGNPQVEYIIRIMRKWAKDNRVLLS</sequence>
<dbReference type="InterPro" id="IPR030511">
    <property type="entry name" value="TTC26"/>
</dbReference>
<dbReference type="GO" id="GO:0035845">
    <property type="term" value="P:photoreceptor cell outer segment organization"/>
    <property type="evidence" value="ECO:0007669"/>
    <property type="project" value="Ensembl"/>
</dbReference>
<protein>
    <recommendedName>
        <fullName evidence="3">Intraflagellar transport protein 56</fullName>
    </recommendedName>
    <alternativeName>
        <fullName evidence="7">Tetratricopeptide repeat protein 26</fullName>
    </alternativeName>
</protein>
<keyword evidence="6" id="KW-0966">Cell projection</keyword>
<dbReference type="Ensembl" id="ENSPNYT00000022982.1">
    <property type="protein sequence ID" value="ENSPNYP00000022433.1"/>
    <property type="gene ID" value="ENSPNYG00000016899.1"/>
</dbReference>
<evidence type="ECO:0000256" key="6">
    <source>
        <dbReference type="ARBA" id="ARBA00023273"/>
    </source>
</evidence>
<dbReference type="SMART" id="SM00028">
    <property type="entry name" value="TPR"/>
    <property type="match status" value="4"/>
</dbReference>
<dbReference type="GeneTree" id="ENSGT00390000000159"/>
<dbReference type="GO" id="GO:0035735">
    <property type="term" value="P:intraciliary transport involved in cilium assembly"/>
    <property type="evidence" value="ECO:0007669"/>
    <property type="project" value="TreeGrafter"/>
</dbReference>
<dbReference type="SUPFAM" id="SSF48452">
    <property type="entry name" value="TPR-like"/>
    <property type="match status" value="2"/>
</dbReference>
<dbReference type="PANTHER" id="PTHR14781:SF0">
    <property type="entry name" value="INTRAFLAGELLAR TRANSPORT PROTEIN 56"/>
    <property type="match status" value="1"/>
</dbReference>
<dbReference type="GO" id="GO:0036064">
    <property type="term" value="C:ciliary basal body"/>
    <property type="evidence" value="ECO:0007669"/>
    <property type="project" value="TreeGrafter"/>
</dbReference>
<comment type="subcellular location">
    <subcellularLocation>
        <location evidence="1">Cell projection</location>
        <location evidence="1">Cilium</location>
    </subcellularLocation>
</comment>
<keyword evidence="5" id="KW-0802">TPR repeat</keyword>
<proteinExistence type="inferred from homology"/>
<dbReference type="AlphaFoldDB" id="A0A3B4GLQ0"/>
<dbReference type="GO" id="GO:0030992">
    <property type="term" value="C:intraciliary transport particle B"/>
    <property type="evidence" value="ECO:0007669"/>
    <property type="project" value="TreeGrafter"/>
</dbReference>
<evidence type="ECO:0000256" key="7">
    <source>
        <dbReference type="ARBA" id="ARBA00032501"/>
    </source>
</evidence>
<keyword evidence="4" id="KW-0677">Repeat</keyword>
<dbReference type="Gene3D" id="1.25.40.10">
    <property type="entry name" value="Tetratricopeptide repeat domain"/>
    <property type="match status" value="2"/>
</dbReference>
<dbReference type="GO" id="GO:0097546">
    <property type="term" value="C:ciliary base"/>
    <property type="evidence" value="ECO:0007669"/>
    <property type="project" value="TreeGrafter"/>
</dbReference>
<dbReference type="InterPro" id="IPR019734">
    <property type="entry name" value="TPR_rpt"/>
</dbReference>
<dbReference type="GO" id="GO:0008594">
    <property type="term" value="P:photoreceptor cell morphogenesis"/>
    <property type="evidence" value="ECO:0007669"/>
    <property type="project" value="Ensembl"/>
</dbReference>
<evidence type="ECO:0000256" key="2">
    <source>
        <dbReference type="ARBA" id="ARBA00007834"/>
    </source>
</evidence>